<dbReference type="Proteomes" id="UP001164803">
    <property type="component" value="Chromosome"/>
</dbReference>
<proteinExistence type="predicted"/>
<evidence type="ECO:0000256" key="5">
    <source>
        <dbReference type="SAM" id="SignalP"/>
    </source>
</evidence>
<evidence type="ECO:0000313" key="7">
    <source>
        <dbReference type="Proteomes" id="UP001164803"/>
    </source>
</evidence>
<feature type="chain" id="PRO_5045779638" evidence="5">
    <location>
        <begin position="23"/>
        <end position="205"/>
    </location>
</feature>
<evidence type="ECO:0000313" key="6">
    <source>
        <dbReference type="EMBL" id="WAH36820.1"/>
    </source>
</evidence>
<keyword evidence="1" id="KW-0677">Repeat</keyword>
<dbReference type="RefSeq" id="WP_268044210.1">
    <property type="nucleotide sequence ID" value="NZ_CP104064.1"/>
</dbReference>
<keyword evidence="7" id="KW-1185">Reference proteome</keyword>
<dbReference type="SUPFAM" id="SSF48452">
    <property type="entry name" value="TPR-like"/>
    <property type="match status" value="1"/>
</dbReference>
<accession>A0ABY6Z248</accession>
<gene>
    <name evidence="6" type="ORF">NZD86_22055</name>
</gene>
<feature type="region of interest" description="Disordered" evidence="4">
    <location>
        <begin position="27"/>
        <end position="56"/>
    </location>
</feature>
<feature type="repeat" description="TPR" evidence="3">
    <location>
        <begin position="85"/>
        <end position="118"/>
    </location>
</feature>
<keyword evidence="5" id="KW-0732">Signal</keyword>
<dbReference type="EMBL" id="CP104064">
    <property type="protein sequence ID" value="WAH36820.1"/>
    <property type="molecule type" value="Genomic_DNA"/>
</dbReference>
<reference evidence="6" key="1">
    <citation type="submission" date="2022-08" db="EMBL/GenBank/DDBJ databases">
        <title>Alicyclobacillus dauci DSM2870, complete genome.</title>
        <authorList>
            <person name="Wang Q."/>
            <person name="Cai R."/>
            <person name="Wang Z."/>
        </authorList>
    </citation>
    <scope>NUCLEOTIDE SEQUENCE</scope>
    <source>
        <strain evidence="6">DSM 28700</strain>
    </source>
</reference>
<dbReference type="PROSITE" id="PS51257">
    <property type="entry name" value="PROKAR_LIPOPROTEIN"/>
    <property type="match status" value="1"/>
</dbReference>
<evidence type="ECO:0000256" key="3">
    <source>
        <dbReference type="PROSITE-ProRule" id="PRU00339"/>
    </source>
</evidence>
<organism evidence="6 7">
    <name type="scientific">Alicyclobacillus dauci</name>
    <dbReference type="NCBI Taxonomy" id="1475485"/>
    <lineage>
        <taxon>Bacteria</taxon>
        <taxon>Bacillati</taxon>
        <taxon>Bacillota</taxon>
        <taxon>Bacilli</taxon>
        <taxon>Bacillales</taxon>
        <taxon>Alicyclobacillaceae</taxon>
        <taxon>Alicyclobacillus</taxon>
    </lineage>
</organism>
<dbReference type="SMART" id="SM00028">
    <property type="entry name" value="TPR"/>
    <property type="match status" value="2"/>
</dbReference>
<dbReference type="InterPro" id="IPR011990">
    <property type="entry name" value="TPR-like_helical_dom_sf"/>
</dbReference>
<dbReference type="PANTHER" id="PTHR44227:SF3">
    <property type="entry name" value="PROTEIN O-MANNOSYL-TRANSFERASE TMTC4"/>
    <property type="match status" value="1"/>
</dbReference>
<dbReference type="Gene3D" id="1.25.40.10">
    <property type="entry name" value="Tetratricopeptide repeat domain"/>
    <property type="match status" value="1"/>
</dbReference>
<dbReference type="PROSITE" id="PS50005">
    <property type="entry name" value="TPR"/>
    <property type="match status" value="1"/>
</dbReference>
<dbReference type="InterPro" id="IPR019734">
    <property type="entry name" value="TPR_rpt"/>
</dbReference>
<keyword evidence="2 3" id="KW-0802">TPR repeat</keyword>
<name>A0ABY6Z248_9BACL</name>
<dbReference type="PANTHER" id="PTHR44227">
    <property type="match status" value="1"/>
</dbReference>
<feature type="compositionally biased region" description="Low complexity" evidence="4">
    <location>
        <begin position="27"/>
        <end position="45"/>
    </location>
</feature>
<evidence type="ECO:0000256" key="4">
    <source>
        <dbReference type="SAM" id="MobiDB-lite"/>
    </source>
</evidence>
<evidence type="ECO:0000256" key="1">
    <source>
        <dbReference type="ARBA" id="ARBA00022737"/>
    </source>
</evidence>
<sequence length="205" mass="21544">MRKTWIGAIGLAALAVSVVSGCSTTGGTANNTVSSNSNSAGAPSAKTTPTKSQQGGNMIVGAKQYEGKSNLTKYEDAAKSKPSDAQAQIDAGIASHVNGNDTQAIAYYKKAISIDPKSALAYTNLGNIYLRDKHDAKTAVGYYQKATQADPTYGFGWLNLEIAESELGNKTAAKAAVEDGLKQVKQSDPAYKSLEQIQKQMNSTK</sequence>
<dbReference type="InterPro" id="IPR052346">
    <property type="entry name" value="O-mannosyl-transferase_TMTC"/>
</dbReference>
<protein>
    <submittedName>
        <fullName evidence="6">Tetratricopeptide repeat protein</fullName>
    </submittedName>
</protein>
<feature type="compositionally biased region" description="Polar residues" evidence="4">
    <location>
        <begin position="46"/>
        <end position="56"/>
    </location>
</feature>
<evidence type="ECO:0000256" key="2">
    <source>
        <dbReference type="ARBA" id="ARBA00022803"/>
    </source>
</evidence>
<dbReference type="Pfam" id="PF13414">
    <property type="entry name" value="TPR_11"/>
    <property type="match status" value="1"/>
</dbReference>
<feature type="signal peptide" evidence="5">
    <location>
        <begin position="1"/>
        <end position="22"/>
    </location>
</feature>